<dbReference type="GeneID" id="4386721"/>
<dbReference type="OMA" id="RFNCYSE"/>
<dbReference type="eggNOG" id="KOG2661">
    <property type="taxonomic scope" value="Eukaryota"/>
</dbReference>
<feature type="transmembrane region" description="Helical" evidence="8">
    <location>
        <begin position="138"/>
        <end position="156"/>
    </location>
</feature>
<feature type="compositionally biased region" description="Pro residues" evidence="7">
    <location>
        <begin position="49"/>
        <end position="79"/>
    </location>
</feature>
<evidence type="ECO:0000256" key="4">
    <source>
        <dbReference type="ARBA" id="ARBA00022833"/>
    </source>
</evidence>
<keyword evidence="3 6" id="KW-0378">Hydrolase</keyword>
<dbReference type="CDD" id="cd07331">
    <property type="entry name" value="M48C_Oma1_like"/>
    <property type="match status" value="1"/>
</dbReference>
<dbReference type="PANTHER" id="PTHR22726:SF1">
    <property type="entry name" value="METALLOENDOPEPTIDASE OMA1, MITOCHONDRIAL"/>
    <property type="match status" value="1"/>
</dbReference>
<dbReference type="VEuPathDB" id="FungiDB:CHGG_00647"/>
<comment type="similarity">
    <text evidence="6">Belongs to the peptidase M48 family.</text>
</comment>
<gene>
    <name evidence="10" type="ORF">CHGG_00647</name>
</gene>
<keyword evidence="4 6" id="KW-0862">Zinc</keyword>
<keyword evidence="2" id="KW-0479">Metal-binding</keyword>
<keyword evidence="8" id="KW-1133">Transmembrane helix</keyword>
<dbReference type="GO" id="GO:0005743">
    <property type="term" value="C:mitochondrial inner membrane"/>
    <property type="evidence" value="ECO:0007669"/>
    <property type="project" value="TreeGrafter"/>
</dbReference>
<dbReference type="GO" id="GO:0034982">
    <property type="term" value="P:mitochondrial protein processing"/>
    <property type="evidence" value="ECO:0007669"/>
    <property type="project" value="TreeGrafter"/>
</dbReference>
<dbReference type="RefSeq" id="XP_001219868.1">
    <property type="nucleotide sequence ID" value="XM_001219867.1"/>
</dbReference>
<dbReference type="Proteomes" id="UP000001056">
    <property type="component" value="Unassembled WGS sequence"/>
</dbReference>
<dbReference type="InterPro" id="IPR051156">
    <property type="entry name" value="Mito/Outer_Membr_Metalloprot"/>
</dbReference>
<keyword evidence="5 6" id="KW-0482">Metalloprotease</keyword>
<comment type="cofactor">
    <cofactor evidence="6">
        <name>Zn(2+)</name>
        <dbReference type="ChEBI" id="CHEBI:29105"/>
    </cofactor>
    <text evidence="6">Binds 1 zinc ion per subunit.</text>
</comment>
<dbReference type="STRING" id="306901.Q2HGK7"/>
<organism evidence="10 11">
    <name type="scientific">Chaetomium globosum (strain ATCC 6205 / CBS 148.51 / DSM 1962 / NBRC 6347 / NRRL 1970)</name>
    <name type="common">Soil fungus</name>
    <dbReference type="NCBI Taxonomy" id="306901"/>
    <lineage>
        <taxon>Eukaryota</taxon>
        <taxon>Fungi</taxon>
        <taxon>Dikarya</taxon>
        <taxon>Ascomycota</taxon>
        <taxon>Pezizomycotina</taxon>
        <taxon>Sordariomycetes</taxon>
        <taxon>Sordariomycetidae</taxon>
        <taxon>Sordariales</taxon>
        <taxon>Chaetomiaceae</taxon>
        <taxon>Chaetomium</taxon>
    </lineage>
</organism>
<proteinExistence type="inferred from homology"/>
<dbReference type="FunCoup" id="Q2HGK7">
    <property type="interactions" value="189"/>
</dbReference>
<evidence type="ECO:0000313" key="10">
    <source>
        <dbReference type="EMBL" id="EAQ92412.1"/>
    </source>
</evidence>
<protein>
    <recommendedName>
        <fullName evidence="9">Peptidase M48 domain-containing protein</fullName>
    </recommendedName>
</protein>
<evidence type="ECO:0000256" key="7">
    <source>
        <dbReference type="SAM" id="MobiDB-lite"/>
    </source>
</evidence>
<feature type="transmembrane region" description="Helical" evidence="8">
    <location>
        <begin position="299"/>
        <end position="321"/>
    </location>
</feature>
<keyword evidence="8" id="KW-0472">Membrane</keyword>
<dbReference type="Pfam" id="PF01435">
    <property type="entry name" value="Peptidase_M48"/>
    <property type="match status" value="1"/>
</dbReference>
<keyword evidence="1 6" id="KW-0645">Protease</keyword>
<evidence type="ECO:0000256" key="3">
    <source>
        <dbReference type="ARBA" id="ARBA00022801"/>
    </source>
</evidence>
<dbReference type="GO" id="GO:0004222">
    <property type="term" value="F:metalloendopeptidase activity"/>
    <property type="evidence" value="ECO:0007669"/>
    <property type="project" value="InterPro"/>
</dbReference>
<evidence type="ECO:0000256" key="5">
    <source>
        <dbReference type="ARBA" id="ARBA00023049"/>
    </source>
</evidence>
<evidence type="ECO:0000313" key="11">
    <source>
        <dbReference type="Proteomes" id="UP000001056"/>
    </source>
</evidence>
<feature type="compositionally biased region" description="Basic residues" evidence="7">
    <location>
        <begin position="84"/>
        <end position="103"/>
    </location>
</feature>
<keyword evidence="11" id="KW-1185">Reference proteome</keyword>
<dbReference type="OrthoDB" id="7464992at2759"/>
<keyword evidence="8" id="KW-0812">Transmembrane</keyword>
<name>Q2HGK7_CHAGB</name>
<evidence type="ECO:0000259" key="9">
    <source>
        <dbReference type="Pfam" id="PF01435"/>
    </source>
</evidence>
<evidence type="ECO:0000256" key="2">
    <source>
        <dbReference type="ARBA" id="ARBA00022723"/>
    </source>
</evidence>
<dbReference type="Gene3D" id="3.30.2010.10">
    <property type="entry name" value="Metalloproteases ('zincins'), catalytic domain"/>
    <property type="match status" value="1"/>
</dbReference>
<feature type="region of interest" description="Disordered" evidence="7">
    <location>
        <begin position="1"/>
        <end position="29"/>
    </location>
</feature>
<evidence type="ECO:0000256" key="8">
    <source>
        <dbReference type="SAM" id="Phobius"/>
    </source>
</evidence>
<accession>Q2HGK7</accession>
<dbReference type="GO" id="GO:0046872">
    <property type="term" value="F:metal ion binding"/>
    <property type="evidence" value="ECO:0007669"/>
    <property type="project" value="UniProtKB-KW"/>
</dbReference>
<evidence type="ECO:0000256" key="1">
    <source>
        <dbReference type="ARBA" id="ARBA00022670"/>
    </source>
</evidence>
<feature type="region of interest" description="Disordered" evidence="7">
    <location>
        <begin position="43"/>
        <end position="111"/>
    </location>
</feature>
<dbReference type="InterPro" id="IPR001915">
    <property type="entry name" value="Peptidase_M48"/>
</dbReference>
<dbReference type="EMBL" id="CH408029">
    <property type="protein sequence ID" value="EAQ92412.1"/>
    <property type="molecule type" value="Genomic_DNA"/>
</dbReference>
<reference evidence="11" key="1">
    <citation type="journal article" date="2015" name="Genome Announc.">
        <title>Draft genome sequence of the cellulolytic fungus Chaetomium globosum.</title>
        <authorList>
            <person name="Cuomo C.A."/>
            <person name="Untereiner W.A."/>
            <person name="Ma L.-J."/>
            <person name="Grabherr M."/>
            <person name="Birren B.W."/>
        </authorList>
    </citation>
    <scope>NUCLEOTIDE SEQUENCE [LARGE SCALE GENOMIC DNA]</scope>
    <source>
        <strain evidence="11">ATCC 6205 / CBS 148.51 / DSM 1962 / NBRC 6347 / NRRL 1970</strain>
    </source>
</reference>
<dbReference type="PANTHER" id="PTHR22726">
    <property type="entry name" value="METALLOENDOPEPTIDASE OMA1"/>
    <property type="match status" value="1"/>
</dbReference>
<dbReference type="HOGENOM" id="CLU_029002_1_2_1"/>
<sequence length="422" mass="47693">MLKVLRPRPFLAQGPSAMRRLRPPPPRPIASRLQVTARCMPLNSAYSSQPPPHTVEPFPPRPSPIRPFHPPTRPTPTALPHPQQQHHQHRTYNYHPDNRHRRTPSPQPYTDPAYRDARLLAAKPLIHWRGFRALHTPTTYTILLAVAGGLLAFYFAHLETVPVSGRTRFNAYGAASVRRAGELEQRRLLWQLEQQGVRVLPEWDGRVVRVRRVMERLLPFSGMVGLEGMEGEEWEVCVVDDPRTANAFVLPGGKVFVFSGILGLARNDSGLATVLGHEIAHNLAGHHGERLSQDIKASVVLYTMMVLGGAFGLGPLIMHYFGSRFLDVAFGFPMSRLQESEADYIGLMMMAEACYDPQEAARFWERMERATGQEMPEWMSTHPAIQEWLPEAMEKRAQSDCSSTTAFADLFRHAMRTGQVFF</sequence>
<dbReference type="AlphaFoldDB" id="Q2HGK7"/>
<dbReference type="GO" id="GO:0006515">
    <property type="term" value="P:protein quality control for misfolded or incompletely synthesized proteins"/>
    <property type="evidence" value="ECO:0007669"/>
    <property type="project" value="TreeGrafter"/>
</dbReference>
<dbReference type="InParanoid" id="Q2HGK7"/>
<feature type="domain" description="Peptidase M48" evidence="9">
    <location>
        <begin position="210"/>
        <end position="387"/>
    </location>
</feature>
<evidence type="ECO:0000256" key="6">
    <source>
        <dbReference type="RuleBase" id="RU003983"/>
    </source>
</evidence>